<evidence type="ECO:0000256" key="2">
    <source>
        <dbReference type="ARBA" id="ARBA00006275"/>
    </source>
</evidence>
<evidence type="ECO:0000256" key="4">
    <source>
        <dbReference type="ARBA" id="ARBA00023136"/>
    </source>
</evidence>
<accession>A0ABP6X5B2</accession>
<dbReference type="SUPFAM" id="SSF48452">
    <property type="entry name" value="TPR-like"/>
    <property type="match status" value="1"/>
</dbReference>
<evidence type="ECO:0000256" key="3">
    <source>
        <dbReference type="ARBA" id="ARBA00022729"/>
    </source>
</evidence>
<dbReference type="Pfam" id="PF07980">
    <property type="entry name" value="SusD_RagB"/>
    <property type="match status" value="1"/>
</dbReference>
<reference evidence="9" key="1">
    <citation type="journal article" date="2019" name="Int. J. Syst. Evol. Microbiol.">
        <title>The Global Catalogue of Microorganisms (GCM) 10K type strain sequencing project: providing services to taxonomists for standard genome sequencing and annotation.</title>
        <authorList>
            <consortium name="The Broad Institute Genomics Platform"/>
            <consortium name="The Broad Institute Genome Sequencing Center for Infectious Disease"/>
            <person name="Wu L."/>
            <person name="Ma J."/>
        </authorList>
    </citation>
    <scope>NUCLEOTIDE SEQUENCE [LARGE SCALE GENOMIC DNA]</scope>
    <source>
        <strain evidence="9">JCM 17111</strain>
    </source>
</reference>
<gene>
    <name evidence="8" type="ORF">GCM10022395_10410</name>
</gene>
<evidence type="ECO:0000313" key="9">
    <source>
        <dbReference type="Proteomes" id="UP001500954"/>
    </source>
</evidence>
<evidence type="ECO:0000259" key="6">
    <source>
        <dbReference type="Pfam" id="PF07980"/>
    </source>
</evidence>
<keyword evidence="3" id="KW-0732">Signal</keyword>
<feature type="domain" description="SusD-like N-terminal" evidence="7">
    <location>
        <begin position="124"/>
        <end position="244"/>
    </location>
</feature>
<feature type="domain" description="RagB/SusD" evidence="6">
    <location>
        <begin position="292"/>
        <end position="627"/>
    </location>
</feature>
<dbReference type="InterPro" id="IPR011990">
    <property type="entry name" value="TPR-like_helical_dom_sf"/>
</dbReference>
<keyword evidence="9" id="KW-1185">Reference proteome</keyword>
<dbReference type="Gene3D" id="1.25.40.390">
    <property type="match status" value="1"/>
</dbReference>
<dbReference type="EMBL" id="BAABCY010000032">
    <property type="protein sequence ID" value="GAA3561715.1"/>
    <property type="molecule type" value="Genomic_DNA"/>
</dbReference>
<evidence type="ECO:0000256" key="5">
    <source>
        <dbReference type="ARBA" id="ARBA00023237"/>
    </source>
</evidence>
<dbReference type="Pfam" id="PF14322">
    <property type="entry name" value="SusD-like_3"/>
    <property type="match status" value="1"/>
</dbReference>
<sequence length="629" mass="71716">MLLFKINMANQMKNKNRIIKSNIVKSVYTLLTVVLLATLNSCSEDILDKQPLDTLSEGNVFNDPVFLQGYVYNIYNGIKPPWSPGTGGYIGLTDIAAYAPDTHNRAGGFRDYLEGLLSPDNVTSLTNIWAEEYDYIRKANIFFEKVEGSEIDPTDLDHMKGQVHALRAWMYFELIRTYGGVPLITTSFQLDDESFDITRNTYDECAQFVLSECDMAIQLLDGASSDPGRISKGAAMALKARMLLYMASPLNNPSNDQSKWQAAATAIKAVIDMGYTLHDTHEDLFKRPIKTNEIIFGKDYTPENRIPDWGYNYDFWPSGFDARQRLMPTQHFVNMFQLTNGEYPYEDDGVTVNAASGYDPQNPNVNRDPRYYSYILYPGAGPVNINDGSKSTVRLYEYWEDANPNADNAPPYQNPNTVDPINGQELFDFGRDSKTYWVKGLTPFHWRVQTGYTFKKLLDFEGPRASFDYHYAQATPYMRLAEFYLNYAECQIALGDEALAREYINKIRQRASVNMPDITSSGVDLVRDYRNERAIELHLEDTRFYDLMRWKAGPGYVDKTVRGLTSVTMDWTGAQPGDLLGTLHYTYGEITEADDRNAWPGDHYYLFPIPREEIQRSNNALEQNPGYGN</sequence>
<evidence type="ECO:0000256" key="1">
    <source>
        <dbReference type="ARBA" id="ARBA00004442"/>
    </source>
</evidence>
<comment type="subcellular location">
    <subcellularLocation>
        <location evidence="1">Cell outer membrane</location>
    </subcellularLocation>
</comment>
<evidence type="ECO:0000313" key="8">
    <source>
        <dbReference type="EMBL" id="GAA3561715.1"/>
    </source>
</evidence>
<dbReference type="InterPro" id="IPR012944">
    <property type="entry name" value="SusD_RagB_dom"/>
</dbReference>
<comment type="similarity">
    <text evidence="2">Belongs to the SusD family.</text>
</comment>
<dbReference type="InterPro" id="IPR033985">
    <property type="entry name" value="SusD-like_N"/>
</dbReference>
<keyword evidence="5" id="KW-0998">Cell outer membrane</keyword>
<proteinExistence type="inferred from homology"/>
<name>A0ABP6X5B2_9FLAO</name>
<comment type="caution">
    <text evidence="8">The sequence shown here is derived from an EMBL/GenBank/DDBJ whole genome shotgun (WGS) entry which is preliminary data.</text>
</comment>
<organism evidence="8 9">
    <name type="scientific">Snuella lapsa</name>
    <dbReference type="NCBI Taxonomy" id="870481"/>
    <lineage>
        <taxon>Bacteria</taxon>
        <taxon>Pseudomonadati</taxon>
        <taxon>Bacteroidota</taxon>
        <taxon>Flavobacteriia</taxon>
        <taxon>Flavobacteriales</taxon>
        <taxon>Flavobacteriaceae</taxon>
        <taxon>Snuella</taxon>
    </lineage>
</organism>
<keyword evidence="4" id="KW-0472">Membrane</keyword>
<evidence type="ECO:0000259" key="7">
    <source>
        <dbReference type="Pfam" id="PF14322"/>
    </source>
</evidence>
<protein>
    <submittedName>
        <fullName evidence="8">RagB/SusD family nutrient uptake outer membrane protein</fullName>
    </submittedName>
</protein>
<dbReference type="Proteomes" id="UP001500954">
    <property type="component" value="Unassembled WGS sequence"/>
</dbReference>